<dbReference type="EMBL" id="DUZY01000003">
    <property type="protein sequence ID" value="DAD33920.1"/>
    <property type="molecule type" value="Genomic_DNA"/>
</dbReference>
<sequence>MVMLIPGLARALMIDAVPPDFSDLCGLEQFFRRRWWGKVVGDLPIIHIDKWQGVCTGRRLFQRRDSNLIIRSSRKPGAEYQNFSRYTEPKPFKPFLERGHDVRRP</sequence>
<name>A0A822YMT0_NELNU</name>
<dbReference type="Proteomes" id="UP000607653">
    <property type="component" value="Unassembled WGS sequence"/>
</dbReference>
<organism evidence="1 2">
    <name type="scientific">Nelumbo nucifera</name>
    <name type="common">Sacred lotus</name>
    <dbReference type="NCBI Taxonomy" id="4432"/>
    <lineage>
        <taxon>Eukaryota</taxon>
        <taxon>Viridiplantae</taxon>
        <taxon>Streptophyta</taxon>
        <taxon>Embryophyta</taxon>
        <taxon>Tracheophyta</taxon>
        <taxon>Spermatophyta</taxon>
        <taxon>Magnoliopsida</taxon>
        <taxon>Proteales</taxon>
        <taxon>Nelumbonaceae</taxon>
        <taxon>Nelumbo</taxon>
    </lineage>
</organism>
<evidence type="ECO:0000313" key="2">
    <source>
        <dbReference type="Proteomes" id="UP000607653"/>
    </source>
</evidence>
<comment type="caution">
    <text evidence="1">The sequence shown here is derived from an EMBL/GenBank/DDBJ whole genome shotgun (WGS) entry which is preliminary data.</text>
</comment>
<keyword evidence="2" id="KW-1185">Reference proteome</keyword>
<dbReference type="AlphaFoldDB" id="A0A822YMT0"/>
<proteinExistence type="predicted"/>
<protein>
    <submittedName>
        <fullName evidence="1">Uncharacterized protein</fullName>
    </submittedName>
</protein>
<accession>A0A822YMT0</accession>
<gene>
    <name evidence="1" type="ORF">HUJ06_012771</name>
</gene>
<reference evidence="1 2" key="1">
    <citation type="journal article" date="2020" name="Mol. Biol. Evol.">
        <title>Distinct Expression and Methylation Patterns for Genes with Different Fates following a Single Whole-Genome Duplication in Flowering Plants.</title>
        <authorList>
            <person name="Shi T."/>
            <person name="Rahmani R.S."/>
            <person name="Gugger P.F."/>
            <person name="Wang M."/>
            <person name="Li H."/>
            <person name="Zhang Y."/>
            <person name="Li Z."/>
            <person name="Wang Q."/>
            <person name="Van de Peer Y."/>
            <person name="Marchal K."/>
            <person name="Chen J."/>
        </authorList>
    </citation>
    <scope>NUCLEOTIDE SEQUENCE [LARGE SCALE GENOMIC DNA]</scope>
    <source>
        <tissue evidence="1">Leaf</tissue>
    </source>
</reference>
<evidence type="ECO:0000313" key="1">
    <source>
        <dbReference type="EMBL" id="DAD33920.1"/>
    </source>
</evidence>